<evidence type="ECO:0000256" key="5">
    <source>
        <dbReference type="ARBA" id="ARBA00022833"/>
    </source>
</evidence>
<comment type="cofactor">
    <cofactor evidence="9">
        <name>Zn(2+)</name>
        <dbReference type="ChEBI" id="CHEBI:29105"/>
    </cofactor>
    <text evidence="9">Binds 1 zinc ion.</text>
</comment>
<protein>
    <recommendedName>
        <fullName evidence="8">oligopeptidase A</fullName>
        <ecNumber evidence="8">3.4.24.70</ecNumber>
    </recommendedName>
</protein>
<feature type="coiled-coil region" evidence="10">
    <location>
        <begin position="148"/>
        <end position="175"/>
    </location>
</feature>
<dbReference type="PANTHER" id="PTHR43660:SF1">
    <property type="entry name" value="DIPEPTIDYL CARBOXYPEPTIDASE"/>
    <property type="match status" value="1"/>
</dbReference>
<feature type="domain" description="Oligopeptidase A N-terminal" evidence="12">
    <location>
        <begin position="41"/>
        <end position="148"/>
    </location>
</feature>
<dbReference type="Gene3D" id="1.10.1370.10">
    <property type="entry name" value="Neurolysin, domain 3"/>
    <property type="match status" value="1"/>
</dbReference>
<reference evidence="13" key="1">
    <citation type="submission" date="2019-07" db="EMBL/GenBank/DDBJ databases">
        <authorList>
            <person name="Weber M."/>
            <person name="Kostadinov I."/>
            <person name="Kostadinov D I."/>
        </authorList>
    </citation>
    <scope>NUCLEOTIDE SEQUENCE</scope>
    <source>
        <strain evidence="13">Gfbio:sag-sample-m06:053724c1-46a9-4a36-b237-ea2bf867836b</strain>
    </source>
</reference>
<dbReference type="Gene3D" id="3.40.390.10">
    <property type="entry name" value="Collagenase (Catalytic Domain)"/>
    <property type="match status" value="1"/>
</dbReference>
<dbReference type="InterPro" id="IPR045666">
    <property type="entry name" value="OpdA_N"/>
</dbReference>
<keyword evidence="10" id="KW-0175">Coiled coil</keyword>
<dbReference type="GO" id="GO:0006508">
    <property type="term" value="P:proteolysis"/>
    <property type="evidence" value="ECO:0007669"/>
    <property type="project" value="UniProtKB-KW"/>
</dbReference>
<dbReference type="EC" id="3.4.24.70" evidence="8"/>
<dbReference type="InterPro" id="IPR024077">
    <property type="entry name" value="Neurolysin/TOP_dom2"/>
</dbReference>
<evidence type="ECO:0000313" key="13">
    <source>
        <dbReference type="EMBL" id="VUX55595.1"/>
    </source>
</evidence>
<dbReference type="InterPro" id="IPR001567">
    <property type="entry name" value="Pept_M3A_M3B_dom"/>
</dbReference>
<evidence type="ECO:0000256" key="3">
    <source>
        <dbReference type="ARBA" id="ARBA00022723"/>
    </source>
</evidence>
<keyword evidence="5 9" id="KW-0862">Zinc</keyword>
<proteinExistence type="inferred from homology"/>
<gene>
    <name evidence="13" type="primary">prlC</name>
    <name evidence="13" type="ORF">JTBM06_V1_50034</name>
</gene>
<evidence type="ECO:0000256" key="7">
    <source>
        <dbReference type="ARBA" id="ARBA00024603"/>
    </source>
</evidence>
<keyword evidence="6 9" id="KW-0482">Metalloprotease</keyword>
<keyword evidence="3 9" id="KW-0479">Metal-binding</keyword>
<keyword evidence="2 9" id="KW-0645">Protease</keyword>
<evidence type="ECO:0000256" key="6">
    <source>
        <dbReference type="ARBA" id="ARBA00023049"/>
    </source>
</evidence>
<feature type="domain" description="Peptidase M3A/M3B catalytic" evidence="11">
    <location>
        <begin position="223"/>
        <end position="669"/>
    </location>
</feature>
<dbReference type="InterPro" id="IPR034005">
    <property type="entry name" value="M3A_DCP"/>
</dbReference>
<dbReference type="FunFam" id="3.40.390.10:FF:000009">
    <property type="entry name" value="Oligopeptidase A"/>
    <property type="match status" value="1"/>
</dbReference>
<evidence type="ECO:0000256" key="10">
    <source>
        <dbReference type="SAM" id="Coils"/>
    </source>
</evidence>
<dbReference type="Pfam" id="PF01432">
    <property type="entry name" value="Peptidase_M3"/>
    <property type="match status" value="1"/>
</dbReference>
<dbReference type="GO" id="GO:0004222">
    <property type="term" value="F:metalloendopeptidase activity"/>
    <property type="evidence" value="ECO:0007669"/>
    <property type="project" value="UniProtKB-EC"/>
</dbReference>
<dbReference type="GO" id="GO:0005829">
    <property type="term" value="C:cytosol"/>
    <property type="evidence" value="ECO:0007669"/>
    <property type="project" value="UniProtKB-ARBA"/>
</dbReference>
<accession>A0A7D9D4E3</accession>
<evidence type="ECO:0000259" key="12">
    <source>
        <dbReference type="Pfam" id="PF19310"/>
    </source>
</evidence>
<dbReference type="PANTHER" id="PTHR43660">
    <property type="entry name" value="DIPEPTIDYL CARBOXYPEPTIDASE"/>
    <property type="match status" value="1"/>
</dbReference>
<organism evidence="13">
    <name type="scientific">uncultured Woeseiaceae bacterium</name>
    <dbReference type="NCBI Taxonomy" id="1983305"/>
    <lineage>
        <taxon>Bacteria</taxon>
        <taxon>Pseudomonadati</taxon>
        <taxon>Pseudomonadota</taxon>
        <taxon>Gammaproteobacteria</taxon>
        <taxon>Woeseiales</taxon>
        <taxon>Woeseiaceae</taxon>
        <taxon>environmental samples</taxon>
    </lineage>
</organism>
<dbReference type="CDD" id="cd06456">
    <property type="entry name" value="M3A_DCP"/>
    <property type="match status" value="1"/>
</dbReference>
<evidence type="ECO:0000256" key="9">
    <source>
        <dbReference type="RuleBase" id="RU003435"/>
    </source>
</evidence>
<dbReference type="EMBL" id="LR633967">
    <property type="protein sequence ID" value="VUX55595.1"/>
    <property type="molecule type" value="Genomic_DNA"/>
</dbReference>
<dbReference type="InterPro" id="IPR024079">
    <property type="entry name" value="MetalloPept_cat_dom_sf"/>
</dbReference>
<comment type="catalytic activity">
    <reaction evidence="7">
        <text>Hydrolysis of oligopeptides, with broad specificity. Gly or Ala commonly occur as P1 or P1' residues, but more distant residues are also important, as is shown by the fact that Z-Gly-Pro-Gly-|-Gly-Pro-Ala is cleaved, but not Z-(Gly)(5).</text>
        <dbReference type="EC" id="3.4.24.70"/>
    </reaction>
</comment>
<keyword evidence="4 9" id="KW-0378">Hydrolase</keyword>
<dbReference type="Pfam" id="PF19310">
    <property type="entry name" value="TOP_N"/>
    <property type="match status" value="1"/>
</dbReference>
<evidence type="ECO:0000256" key="8">
    <source>
        <dbReference type="ARBA" id="ARBA00026100"/>
    </source>
</evidence>
<sequence length="674" mass="76106">MSNPLLDTTTLPRFDDLKPDHAQPALAELIAAHRGMLAELLDDPATKNFTSLITPLEEMSHELSRVWSPVSHLQSVLEDPAWRDAYNASLPLLTEHATELSQNKQLQQAYQQIADNMPDDATPAMHMLVEQELRDFRLAGVALPEKEKARYKELMQELAATQARFEQNVQDATDAWHFHVTDEAQMAGLPEHDVERARQQAAELGHDGWWLKLDYPSYHAVVTHGDNRNLRASFYKAWATRASDEGDNEQWDNSEAIEKILALRHEAALLVGFKNYAEYSLATKMAGEVSEVLGFLTELADRTRAGAQKELDSIQEIVDTPLEAWDVAYYLEKLKQKKFSISDSELREYFPVPAVQAGLFSLADKLYGIVVTERSGVCAWHETVSYYEVRDQEGQLLGSFYTDLYARKGKRGGAWMDECIIRKNLGGDATPPVGYLVCNFSPPDAQGVSLLTHNDVLTLFHEFGHMLHHLLTRVDFPSIAGINGVPWDAVELPSQFMENFAWHYEVLEQCSAHYRSGASLPKEIFDRLHRSRHFGMALGMLRQLEFALFDFRIHANYDPDKGARTLAVLDDVRKHIALINYPSYNRSPHSFAHIFAGGYAAGYYSYKWAEVLAADAFSAFEESGIFDKETAQRFREEILEVGGSRDIMEAYVAFRGRKPTLDALLRQSGIGKAA</sequence>
<evidence type="ECO:0000259" key="11">
    <source>
        <dbReference type="Pfam" id="PF01432"/>
    </source>
</evidence>
<dbReference type="InterPro" id="IPR045090">
    <property type="entry name" value="Pept_M3A_M3B"/>
</dbReference>
<evidence type="ECO:0000256" key="2">
    <source>
        <dbReference type="ARBA" id="ARBA00022670"/>
    </source>
</evidence>
<dbReference type="GO" id="GO:0046872">
    <property type="term" value="F:metal ion binding"/>
    <property type="evidence" value="ECO:0007669"/>
    <property type="project" value="UniProtKB-UniRule"/>
</dbReference>
<comment type="similarity">
    <text evidence="1 9">Belongs to the peptidase M3 family.</text>
</comment>
<name>A0A7D9D4E3_9GAMM</name>
<evidence type="ECO:0000256" key="4">
    <source>
        <dbReference type="ARBA" id="ARBA00022801"/>
    </source>
</evidence>
<evidence type="ECO:0000256" key="1">
    <source>
        <dbReference type="ARBA" id="ARBA00006040"/>
    </source>
</evidence>
<dbReference type="AlphaFoldDB" id="A0A7D9D4E3"/>
<dbReference type="SUPFAM" id="SSF55486">
    <property type="entry name" value="Metalloproteases ('zincins'), catalytic domain"/>
    <property type="match status" value="1"/>
</dbReference>